<keyword evidence="2" id="KW-0862">Zinc</keyword>
<dbReference type="GO" id="GO:0008270">
    <property type="term" value="F:zinc ion binding"/>
    <property type="evidence" value="ECO:0007669"/>
    <property type="project" value="UniProtKB-KW"/>
</dbReference>
<feature type="domain" description="Peptidase A2" evidence="5">
    <location>
        <begin position="214"/>
        <end position="251"/>
    </location>
</feature>
<dbReference type="SMART" id="SM00343">
    <property type="entry name" value="ZnF_C2HC"/>
    <property type="match status" value="2"/>
</dbReference>
<dbReference type="InterPro" id="IPR021109">
    <property type="entry name" value="Peptidase_aspartic_dom_sf"/>
</dbReference>
<sequence>MERLAELLRKHLESTEKRADKRAAAEAKREAKWTAAEAKRHAADLKQEEECAATAQALLARIKALPAQQLDEGTATPLNIGLAQEHIMQSLSLCIAAFKFDPDNDVVKAIEHQTKKPQLKPGRGEVSGSTLVEVSGSKPPGACWNCGEEGHFKANCTFKNNKCCECGVVGHKDGRCVNKREFRPLVGQIVIQGIGTMQNVERNYADVVIHGVEVKLLADSGSDLTMITHEDWKKMGQPTLTPCSNAMAVNGTSLRLYGYFDTKFCCTLASRTGSGMCYISDDIRVMGRGWLNQVIPEYLQALKIICATAKRRHESEDNATSTIAERQGEQHVKTSKSRNVKHRRKGAAAKILQKEPRQGLRGTATQSQPLFRRSTRIRQKLRKLDLDPHKTSYHS</sequence>
<dbReference type="PROSITE" id="PS50158">
    <property type="entry name" value="ZF_CCHC"/>
    <property type="match status" value="1"/>
</dbReference>
<dbReference type="PROSITE" id="PS50175">
    <property type="entry name" value="ASP_PROT_RETROV"/>
    <property type="match status" value="1"/>
</dbReference>
<evidence type="ECO:0000256" key="2">
    <source>
        <dbReference type="PROSITE-ProRule" id="PRU00047"/>
    </source>
</evidence>
<dbReference type="InterPro" id="IPR001878">
    <property type="entry name" value="Znf_CCHC"/>
</dbReference>
<organism evidence="6 7">
    <name type="scientific">Plectus sambesii</name>
    <dbReference type="NCBI Taxonomy" id="2011161"/>
    <lineage>
        <taxon>Eukaryota</taxon>
        <taxon>Metazoa</taxon>
        <taxon>Ecdysozoa</taxon>
        <taxon>Nematoda</taxon>
        <taxon>Chromadorea</taxon>
        <taxon>Plectida</taxon>
        <taxon>Plectina</taxon>
        <taxon>Plectoidea</taxon>
        <taxon>Plectidae</taxon>
        <taxon>Plectus</taxon>
    </lineage>
</organism>
<reference evidence="7" key="1">
    <citation type="submission" date="2022-11" db="UniProtKB">
        <authorList>
            <consortium name="WormBaseParasite"/>
        </authorList>
    </citation>
    <scope>IDENTIFICATION</scope>
</reference>
<dbReference type="InterPro" id="IPR001995">
    <property type="entry name" value="Peptidase_A2_cat"/>
</dbReference>
<dbReference type="GO" id="GO:0004190">
    <property type="term" value="F:aspartic-type endopeptidase activity"/>
    <property type="evidence" value="ECO:0007669"/>
    <property type="project" value="InterPro"/>
</dbReference>
<dbReference type="SUPFAM" id="SSF50630">
    <property type="entry name" value="Acid proteases"/>
    <property type="match status" value="1"/>
</dbReference>
<keyword evidence="1" id="KW-0378">Hydrolase</keyword>
<feature type="region of interest" description="Disordered" evidence="3">
    <location>
        <begin position="316"/>
        <end position="370"/>
    </location>
</feature>
<dbReference type="GO" id="GO:0006508">
    <property type="term" value="P:proteolysis"/>
    <property type="evidence" value="ECO:0007669"/>
    <property type="project" value="InterPro"/>
</dbReference>
<evidence type="ECO:0000259" key="5">
    <source>
        <dbReference type="PROSITE" id="PS50175"/>
    </source>
</evidence>
<dbReference type="Proteomes" id="UP000887566">
    <property type="component" value="Unplaced"/>
</dbReference>
<proteinExistence type="predicted"/>
<accession>A0A914VGP4</accession>
<name>A0A914VGP4_9BILA</name>
<feature type="domain" description="CCHC-type" evidence="4">
    <location>
        <begin position="143"/>
        <end position="156"/>
    </location>
</feature>
<feature type="compositionally biased region" description="Basic residues" evidence="3">
    <location>
        <begin position="333"/>
        <end position="347"/>
    </location>
</feature>
<keyword evidence="2" id="KW-0863">Zinc-finger</keyword>
<evidence type="ECO:0000259" key="4">
    <source>
        <dbReference type="PROSITE" id="PS50158"/>
    </source>
</evidence>
<dbReference type="GO" id="GO:0003676">
    <property type="term" value="F:nucleic acid binding"/>
    <property type="evidence" value="ECO:0007669"/>
    <property type="project" value="InterPro"/>
</dbReference>
<dbReference type="GO" id="GO:0019899">
    <property type="term" value="F:enzyme binding"/>
    <property type="evidence" value="ECO:0007669"/>
    <property type="project" value="UniProtKB-ARBA"/>
</dbReference>
<dbReference type="Pfam" id="PF00098">
    <property type="entry name" value="zf-CCHC"/>
    <property type="match status" value="1"/>
</dbReference>
<dbReference type="InterPro" id="IPR001969">
    <property type="entry name" value="Aspartic_peptidase_AS"/>
</dbReference>
<evidence type="ECO:0000256" key="3">
    <source>
        <dbReference type="SAM" id="MobiDB-lite"/>
    </source>
</evidence>
<dbReference type="AlphaFoldDB" id="A0A914VGP4"/>
<evidence type="ECO:0000313" key="7">
    <source>
        <dbReference type="WBParaSite" id="PSAMB.scaffold1964size26408.g15778.t1"/>
    </source>
</evidence>
<evidence type="ECO:0000256" key="1">
    <source>
        <dbReference type="ARBA" id="ARBA00022801"/>
    </source>
</evidence>
<evidence type="ECO:0000313" key="6">
    <source>
        <dbReference type="Proteomes" id="UP000887566"/>
    </source>
</evidence>
<dbReference type="Gene3D" id="4.10.60.10">
    <property type="entry name" value="Zinc finger, CCHC-type"/>
    <property type="match status" value="1"/>
</dbReference>
<keyword evidence="6" id="KW-1185">Reference proteome</keyword>
<dbReference type="InterPro" id="IPR036875">
    <property type="entry name" value="Znf_CCHC_sf"/>
</dbReference>
<dbReference type="PROSITE" id="PS00141">
    <property type="entry name" value="ASP_PROTEASE"/>
    <property type="match status" value="1"/>
</dbReference>
<dbReference type="SUPFAM" id="SSF57756">
    <property type="entry name" value="Retrovirus zinc finger-like domains"/>
    <property type="match status" value="1"/>
</dbReference>
<protein>
    <submittedName>
        <fullName evidence="7">CCHC-type domain-containing protein</fullName>
    </submittedName>
</protein>
<keyword evidence="2" id="KW-0479">Metal-binding</keyword>
<dbReference type="WBParaSite" id="PSAMB.scaffold1964size26408.g15778.t1">
    <property type="protein sequence ID" value="PSAMB.scaffold1964size26408.g15778.t1"/>
    <property type="gene ID" value="PSAMB.scaffold1964size26408.g15778"/>
</dbReference>